<dbReference type="InterPro" id="IPR002683">
    <property type="entry name" value="PsbP_C"/>
</dbReference>
<dbReference type="PANTHER" id="PTHR31407">
    <property type="match status" value="1"/>
</dbReference>
<dbReference type="SUPFAM" id="SSF55724">
    <property type="entry name" value="Mog1p/PsbP-like"/>
    <property type="match status" value="1"/>
</dbReference>
<protein>
    <recommendedName>
        <fullName evidence="1">PsbP C-terminal domain-containing protein</fullName>
    </recommendedName>
</protein>
<dbReference type="PANTHER" id="PTHR31407:SF38">
    <property type="entry name" value="PSBP DOMAIN-CONTAINING PROTEIN 4, CHLOROPLASTIC"/>
    <property type="match status" value="1"/>
</dbReference>
<dbReference type="GO" id="GO:0009654">
    <property type="term" value="C:photosystem II oxygen evolving complex"/>
    <property type="evidence" value="ECO:0007669"/>
    <property type="project" value="InterPro"/>
</dbReference>
<accession>A0A7R9XNU6</accession>
<dbReference type="OMA" id="SSATHDY"/>
<dbReference type="AlphaFoldDB" id="A0A7R9XNU6"/>
<evidence type="ECO:0000259" key="1">
    <source>
        <dbReference type="Pfam" id="PF01789"/>
    </source>
</evidence>
<organism evidence="2">
    <name type="scientific">Ostreococcus sp. 'lucimarinus'</name>
    <dbReference type="NCBI Taxonomy" id="242159"/>
    <lineage>
        <taxon>Eukaryota</taxon>
        <taxon>Viridiplantae</taxon>
        <taxon>Chlorophyta</taxon>
        <taxon>Mamiellophyceae</taxon>
        <taxon>Mamiellales</taxon>
        <taxon>Bathycoccaceae</taxon>
        <taxon>Ostreococcus</taxon>
    </lineage>
</organism>
<proteinExistence type="predicted"/>
<evidence type="ECO:0000313" key="2">
    <source>
        <dbReference type="EMBL" id="CAD8219372.1"/>
    </source>
</evidence>
<dbReference type="GO" id="GO:0015979">
    <property type="term" value="P:photosynthesis"/>
    <property type="evidence" value="ECO:0007669"/>
    <property type="project" value="InterPro"/>
</dbReference>
<dbReference type="InterPro" id="IPR016123">
    <property type="entry name" value="Mog1/PsbP_a/b/a-sand"/>
</dbReference>
<dbReference type="GO" id="GO:0019898">
    <property type="term" value="C:extrinsic component of membrane"/>
    <property type="evidence" value="ECO:0007669"/>
    <property type="project" value="InterPro"/>
</dbReference>
<name>A0A7R9XNU6_9CHLO</name>
<feature type="domain" description="PsbP C-terminal" evidence="1">
    <location>
        <begin position="68"/>
        <end position="216"/>
    </location>
</feature>
<dbReference type="GO" id="GO:0005509">
    <property type="term" value="F:calcium ion binding"/>
    <property type="evidence" value="ECO:0007669"/>
    <property type="project" value="InterPro"/>
</dbReference>
<reference evidence="2" key="1">
    <citation type="submission" date="2021-01" db="EMBL/GenBank/DDBJ databases">
        <authorList>
            <person name="Corre E."/>
            <person name="Pelletier E."/>
            <person name="Niang G."/>
            <person name="Scheremetjew M."/>
            <person name="Finn R."/>
            <person name="Kale V."/>
            <person name="Holt S."/>
            <person name="Cochrane G."/>
            <person name="Meng A."/>
            <person name="Brown T."/>
            <person name="Cohen L."/>
        </authorList>
    </citation>
    <scope>NUCLEOTIDE SEQUENCE</scope>
    <source>
        <strain evidence="2">Clade-A-BCC118000</strain>
    </source>
</reference>
<dbReference type="EMBL" id="HBDX01000106">
    <property type="protein sequence ID" value="CAD8219372.1"/>
    <property type="molecule type" value="Transcribed_RNA"/>
</dbReference>
<dbReference type="Pfam" id="PF01789">
    <property type="entry name" value="PsbP"/>
    <property type="match status" value="1"/>
</dbReference>
<gene>
    <name evidence="2" type="ORF">OLUC0939_LOCUS91</name>
</gene>
<sequence>MRASCSASGVRAPSASTAAKRKHATPSANRRDFLAFVAFLSSSSAPASRAQFYKRSFRERFETSISSATHDYSFEYPEDWSADIVSLNDGKLYGVDTRYKSDTGNGQLAVSVLPFVGADGIKDAGTPEDVLQRFEELIGAYWEQNGFGQPGRTPSSTSVSTKNGVDYYLYELVSPHNLISACIVEGELYLMVASCGARSWKSAEGDLRSIVDSFKVPP</sequence>
<dbReference type="Gene3D" id="3.40.1000.10">
    <property type="entry name" value="Mog1/PsbP, alpha/beta/alpha sandwich"/>
    <property type="match status" value="1"/>
</dbReference>